<dbReference type="PANTHER" id="PTHR43861">
    <property type="entry name" value="TRANS-ACONITATE 2-METHYLTRANSFERASE-RELATED"/>
    <property type="match status" value="1"/>
</dbReference>
<organism evidence="3 4">
    <name type="scientific">Nocardia brasiliensis</name>
    <dbReference type="NCBI Taxonomy" id="37326"/>
    <lineage>
        <taxon>Bacteria</taxon>
        <taxon>Bacillati</taxon>
        <taxon>Actinomycetota</taxon>
        <taxon>Actinomycetes</taxon>
        <taxon>Mycobacteriales</taxon>
        <taxon>Nocardiaceae</taxon>
        <taxon>Nocardia</taxon>
    </lineage>
</organism>
<dbReference type="SUPFAM" id="SSF53335">
    <property type="entry name" value="S-adenosyl-L-methionine-dependent methyltransferases"/>
    <property type="match status" value="1"/>
</dbReference>
<keyword evidence="3" id="KW-0489">Methyltransferase</keyword>
<feature type="domain" description="Methyltransferase" evidence="2">
    <location>
        <begin position="40"/>
        <end position="133"/>
    </location>
</feature>
<dbReference type="GO" id="GO:0008168">
    <property type="term" value="F:methyltransferase activity"/>
    <property type="evidence" value="ECO:0007669"/>
    <property type="project" value="UniProtKB-KW"/>
</dbReference>
<dbReference type="InterPro" id="IPR029063">
    <property type="entry name" value="SAM-dependent_MTases_sf"/>
</dbReference>
<dbReference type="GO" id="GO:0032259">
    <property type="term" value="P:methylation"/>
    <property type="evidence" value="ECO:0007669"/>
    <property type="project" value="UniProtKB-KW"/>
</dbReference>
<dbReference type="AlphaFoldDB" id="A0A6G9XUH0"/>
<gene>
    <name evidence="3" type="ORF">F5X71_21765</name>
</gene>
<sequence length="271" mass="29067">MVDEVFTDARLAALYDLFSPADERADLAFYLPLIMRARSVLDLGCGTGALLHRARAAGHRGRLCGLDPAPGMLEVARRRTDIEWVLGDATALHGWRRQFDLVVMTGHAFQALVGDDELRSTVATVAAVLDATGSFVFETRNPAAREWETWHRRYSGEVADEAGALVRCVCEVVRPVRGDTVSCTHTFRSSGWARPHVSHSTLRFLGPAALGELLSGAGLRVAAQFGDWDGRPLSDRGPEIITVARHSAPRGSSGHDGGGVPGDAATAFGAI</sequence>
<dbReference type="CDD" id="cd02440">
    <property type="entry name" value="AdoMet_MTases"/>
    <property type="match status" value="1"/>
</dbReference>
<dbReference type="EMBL" id="CP046171">
    <property type="protein sequence ID" value="QIS04611.1"/>
    <property type="molecule type" value="Genomic_DNA"/>
</dbReference>
<dbReference type="Pfam" id="PF13649">
    <property type="entry name" value="Methyltransf_25"/>
    <property type="match status" value="1"/>
</dbReference>
<accession>A0A6G9XUH0</accession>
<evidence type="ECO:0000256" key="1">
    <source>
        <dbReference type="ARBA" id="ARBA00022679"/>
    </source>
</evidence>
<dbReference type="RefSeq" id="WP_167463728.1">
    <property type="nucleotide sequence ID" value="NZ_CP046171.1"/>
</dbReference>
<dbReference type="Gene3D" id="3.40.50.150">
    <property type="entry name" value="Vaccinia Virus protein VP39"/>
    <property type="match status" value="1"/>
</dbReference>
<protein>
    <submittedName>
        <fullName evidence="3">Methyltransferase domain-containing protein</fullName>
    </submittedName>
</protein>
<keyword evidence="1 3" id="KW-0808">Transferase</keyword>
<evidence type="ECO:0000259" key="2">
    <source>
        <dbReference type="Pfam" id="PF13649"/>
    </source>
</evidence>
<evidence type="ECO:0000313" key="4">
    <source>
        <dbReference type="Proteomes" id="UP000501705"/>
    </source>
</evidence>
<reference evidence="3 4" key="1">
    <citation type="journal article" date="2019" name="ACS Chem. Biol.">
        <title>Identification and Mobilization of a Cryptic Antibiotic Biosynthesis Gene Locus from a Human-Pathogenic Nocardia Isolate.</title>
        <authorList>
            <person name="Herisse M."/>
            <person name="Ishida K."/>
            <person name="Porter J.L."/>
            <person name="Howden B."/>
            <person name="Hertweck C."/>
            <person name="Stinear T.P."/>
            <person name="Pidot S.J."/>
        </authorList>
    </citation>
    <scope>NUCLEOTIDE SEQUENCE [LARGE SCALE GENOMIC DNA]</scope>
    <source>
        <strain evidence="3 4">AUSMDU00024985</strain>
    </source>
</reference>
<dbReference type="Proteomes" id="UP000501705">
    <property type="component" value="Chromosome"/>
</dbReference>
<evidence type="ECO:0000313" key="3">
    <source>
        <dbReference type="EMBL" id="QIS04611.1"/>
    </source>
</evidence>
<dbReference type="InterPro" id="IPR041698">
    <property type="entry name" value="Methyltransf_25"/>
</dbReference>
<name>A0A6G9XUH0_NOCBR</name>
<proteinExistence type="predicted"/>